<dbReference type="SUPFAM" id="SSF53448">
    <property type="entry name" value="Nucleotide-diphospho-sugar transferases"/>
    <property type="match status" value="1"/>
</dbReference>
<proteinExistence type="predicted"/>
<dbReference type="InterPro" id="IPR001173">
    <property type="entry name" value="Glyco_trans_2-like"/>
</dbReference>
<dbReference type="EMBL" id="QHKM01000004">
    <property type="protein sequence ID" value="RAK66198.1"/>
    <property type="molecule type" value="Genomic_DNA"/>
</dbReference>
<name>A0A328BMH0_9BACT</name>
<evidence type="ECO:0000256" key="3">
    <source>
        <dbReference type="ARBA" id="ARBA00022679"/>
    </source>
</evidence>
<dbReference type="Pfam" id="PF00535">
    <property type="entry name" value="Glycos_transf_2"/>
    <property type="match status" value="1"/>
</dbReference>
<comment type="subcellular location">
    <subcellularLocation>
        <location evidence="1">Membrane</location>
        <topology evidence="1">Multi-pass membrane protein</topology>
    </subcellularLocation>
</comment>
<keyword evidence="10" id="KW-1185">Reference proteome</keyword>
<feature type="domain" description="Glycosyltransferase 2-like" evidence="8">
    <location>
        <begin position="12"/>
        <end position="174"/>
    </location>
</feature>
<keyword evidence="5 7" id="KW-1133">Transmembrane helix</keyword>
<reference evidence="10" key="1">
    <citation type="submission" date="2018-05" db="EMBL/GenBank/DDBJ databases">
        <authorList>
            <person name="Nie L."/>
        </authorList>
    </citation>
    <scope>NUCLEOTIDE SEQUENCE [LARGE SCALE GENOMIC DNA]</scope>
    <source>
        <strain evidence="10">NL</strain>
    </source>
</reference>
<evidence type="ECO:0000313" key="10">
    <source>
        <dbReference type="Proteomes" id="UP000248553"/>
    </source>
</evidence>
<dbReference type="CDD" id="cd04187">
    <property type="entry name" value="DPM1_like_bac"/>
    <property type="match status" value="1"/>
</dbReference>
<dbReference type="OrthoDB" id="9807778at2"/>
<evidence type="ECO:0000256" key="2">
    <source>
        <dbReference type="ARBA" id="ARBA00022676"/>
    </source>
</evidence>
<evidence type="ECO:0000256" key="1">
    <source>
        <dbReference type="ARBA" id="ARBA00004141"/>
    </source>
</evidence>
<evidence type="ECO:0000256" key="4">
    <source>
        <dbReference type="ARBA" id="ARBA00022692"/>
    </source>
</evidence>
<dbReference type="Proteomes" id="UP000248553">
    <property type="component" value="Unassembled WGS sequence"/>
</dbReference>
<evidence type="ECO:0000256" key="6">
    <source>
        <dbReference type="ARBA" id="ARBA00023136"/>
    </source>
</evidence>
<feature type="transmembrane region" description="Helical" evidence="7">
    <location>
        <begin position="274"/>
        <end position="295"/>
    </location>
</feature>
<dbReference type="InterPro" id="IPR050256">
    <property type="entry name" value="Glycosyltransferase_2"/>
</dbReference>
<dbReference type="PANTHER" id="PTHR48090:SF1">
    <property type="entry name" value="PROPHAGE BACTOPRENOL GLUCOSYL TRANSFERASE HOMOLOG"/>
    <property type="match status" value="1"/>
</dbReference>
<sequence>MPTADSGAPLLSVVSPVYGAAALLPELVRRIVAAVDGPTGGRFEIVLVDDRSPDQAWPRIEAASRADARVRGVRLSRNFGQHRALAAGLAQSRGTWVAVLDCDLEDAPEAIPALWAAAQQPGCDYAVARREARQHGWGVRLTSKVFYRVLSALTGVPQDDAVANFGVYHRRVIEAVGQLPERGRFFPVLVRWVGFEGTTLAVPHGTRPAGGSSYSFGRRLQLALDVLLAWSDKPLRLAILFGALISAAATALGLITLVRYFIGSITVPGYTSLTLLLCFFFGLVIALIGLVGLYVGRTFEEARQRPLYLIDQLTPPAPPTGPPHE</sequence>
<dbReference type="GO" id="GO:0005886">
    <property type="term" value="C:plasma membrane"/>
    <property type="evidence" value="ECO:0007669"/>
    <property type="project" value="TreeGrafter"/>
</dbReference>
<evidence type="ECO:0000259" key="8">
    <source>
        <dbReference type="Pfam" id="PF00535"/>
    </source>
</evidence>
<keyword evidence="2" id="KW-0328">Glycosyltransferase</keyword>
<keyword evidence="4 7" id="KW-0812">Transmembrane</keyword>
<dbReference type="InterPro" id="IPR029044">
    <property type="entry name" value="Nucleotide-diphossugar_trans"/>
</dbReference>
<protein>
    <submittedName>
        <fullName evidence="9">Glycosyltransferase</fullName>
    </submittedName>
</protein>
<evidence type="ECO:0000256" key="5">
    <source>
        <dbReference type="ARBA" id="ARBA00022989"/>
    </source>
</evidence>
<accession>A0A328BMH0</accession>
<keyword evidence="6 7" id="KW-0472">Membrane</keyword>
<organism evidence="9 10">
    <name type="scientific">Hymenobacter edaphi</name>
    <dbReference type="NCBI Taxonomy" id="2211146"/>
    <lineage>
        <taxon>Bacteria</taxon>
        <taxon>Pseudomonadati</taxon>
        <taxon>Bacteroidota</taxon>
        <taxon>Cytophagia</taxon>
        <taxon>Cytophagales</taxon>
        <taxon>Hymenobacteraceae</taxon>
        <taxon>Hymenobacter</taxon>
    </lineage>
</organism>
<dbReference type="GO" id="GO:0016757">
    <property type="term" value="F:glycosyltransferase activity"/>
    <property type="evidence" value="ECO:0007669"/>
    <property type="project" value="UniProtKB-KW"/>
</dbReference>
<evidence type="ECO:0000256" key="7">
    <source>
        <dbReference type="SAM" id="Phobius"/>
    </source>
</evidence>
<dbReference type="PANTHER" id="PTHR48090">
    <property type="entry name" value="UNDECAPRENYL-PHOSPHATE 4-DEOXY-4-FORMAMIDO-L-ARABINOSE TRANSFERASE-RELATED"/>
    <property type="match status" value="1"/>
</dbReference>
<keyword evidence="3 9" id="KW-0808">Transferase</keyword>
<dbReference type="AlphaFoldDB" id="A0A328BMH0"/>
<evidence type="ECO:0000313" key="9">
    <source>
        <dbReference type="EMBL" id="RAK66198.1"/>
    </source>
</evidence>
<dbReference type="Gene3D" id="3.90.550.10">
    <property type="entry name" value="Spore Coat Polysaccharide Biosynthesis Protein SpsA, Chain A"/>
    <property type="match status" value="1"/>
</dbReference>
<comment type="caution">
    <text evidence="9">The sequence shown here is derived from an EMBL/GenBank/DDBJ whole genome shotgun (WGS) entry which is preliminary data.</text>
</comment>
<gene>
    <name evidence="9" type="ORF">DLM85_13795</name>
</gene>
<feature type="transmembrane region" description="Helical" evidence="7">
    <location>
        <begin position="237"/>
        <end position="262"/>
    </location>
</feature>